<keyword evidence="1" id="KW-0812">Transmembrane</keyword>
<keyword evidence="1" id="KW-0472">Membrane</keyword>
<feature type="transmembrane region" description="Helical" evidence="1">
    <location>
        <begin position="75"/>
        <end position="97"/>
    </location>
</feature>
<comment type="caution">
    <text evidence="3">The sequence shown here is derived from an EMBL/GenBank/DDBJ whole genome shotgun (WGS) entry which is preliminary data.</text>
</comment>
<feature type="domain" description="Signal transduction histidine kinase internal region" evidence="2">
    <location>
        <begin position="159"/>
        <end position="235"/>
    </location>
</feature>
<feature type="transmembrane region" description="Helical" evidence="1">
    <location>
        <begin position="16"/>
        <end position="33"/>
    </location>
</feature>
<dbReference type="Proteomes" id="UP000324376">
    <property type="component" value="Unassembled WGS sequence"/>
</dbReference>
<dbReference type="AlphaFoldDB" id="A0A5S5CBE6"/>
<name>A0A5S5CBE6_9FLAO</name>
<dbReference type="PANTHER" id="PTHR34220:SF7">
    <property type="entry name" value="SENSOR HISTIDINE KINASE YPDA"/>
    <property type="match status" value="1"/>
</dbReference>
<proteinExistence type="predicted"/>
<organism evidence="3 4">
    <name type="scientific">Aquimarina intermedia</name>
    <dbReference type="NCBI Taxonomy" id="350814"/>
    <lineage>
        <taxon>Bacteria</taxon>
        <taxon>Pseudomonadati</taxon>
        <taxon>Bacteroidota</taxon>
        <taxon>Flavobacteriia</taxon>
        <taxon>Flavobacteriales</taxon>
        <taxon>Flavobacteriaceae</taxon>
        <taxon>Aquimarina</taxon>
    </lineage>
</organism>
<keyword evidence="4" id="KW-1185">Reference proteome</keyword>
<dbReference type="Pfam" id="PF06580">
    <property type="entry name" value="His_kinase"/>
    <property type="match status" value="1"/>
</dbReference>
<keyword evidence="3" id="KW-0808">Transferase</keyword>
<sequence>MQRNGIKRTIKRRYHFYFWVIYFVFNVMRWGSYFGDFMYSFKSNLVEFPLHIILVYINVYYLVPRLILKKKYTLYFLWIFLSLALHYIIRSGLNLWLVTEDIWPEVEGRLAPFGLNHILAVTIGELYVLGLTTAIKFTVDFIKERDANTDLRELQFQTELNFLRAQIQPHFFFNTLNNLYALTLKKSEKAPYVVLKLSDIMKYVLYETSKKRIPLLKEIDHIDNYIELEKVRFGNYVTSKVEINGNIDEVAVVPLLFLPFVENAFKHGPSKTGKMKMSLNFTITQEVLHFEVINTCAPCDSFF</sequence>
<dbReference type="RefSeq" id="WP_246131407.1">
    <property type="nucleotide sequence ID" value="NZ_VNHU01000002.1"/>
</dbReference>
<evidence type="ECO:0000313" key="3">
    <source>
        <dbReference type="EMBL" id="TYP75832.1"/>
    </source>
</evidence>
<dbReference type="InterPro" id="IPR010559">
    <property type="entry name" value="Sig_transdc_His_kin_internal"/>
</dbReference>
<dbReference type="GO" id="GO:0016020">
    <property type="term" value="C:membrane"/>
    <property type="evidence" value="ECO:0007669"/>
    <property type="project" value="InterPro"/>
</dbReference>
<reference evidence="3 4" key="1">
    <citation type="submission" date="2019-07" db="EMBL/GenBank/DDBJ databases">
        <title>Genomic Encyclopedia of Archaeal and Bacterial Type Strains, Phase II (KMG-II): from individual species to whole genera.</title>
        <authorList>
            <person name="Goeker M."/>
        </authorList>
    </citation>
    <scope>NUCLEOTIDE SEQUENCE [LARGE SCALE GENOMIC DNA]</scope>
    <source>
        <strain evidence="3 4">DSM 17527</strain>
    </source>
</reference>
<feature type="transmembrane region" description="Helical" evidence="1">
    <location>
        <begin position="45"/>
        <end position="63"/>
    </location>
</feature>
<dbReference type="InterPro" id="IPR050640">
    <property type="entry name" value="Bact_2-comp_sensor_kinase"/>
</dbReference>
<keyword evidence="1" id="KW-1133">Transmembrane helix</keyword>
<protein>
    <submittedName>
        <fullName evidence="3">Histidine kinase</fullName>
    </submittedName>
</protein>
<keyword evidence="3" id="KW-0418">Kinase</keyword>
<dbReference type="PANTHER" id="PTHR34220">
    <property type="entry name" value="SENSOR HISTIDINE KINASE YPDA"/>
    <property type="match status" value="1"/>
</dbReference>
<accession>A0A5S5CBE6</accession>
<evidence type="ECO:0000313" key="4">
    <source>
        <dbReference type="Proteomes" id="UP000324376"/>
    </source>
</evidence>
<dbReference type="EMBL" id="VNHU01000002">
    <property type="protein sequence ID" value="TYP75832.1"/>
    <property type="molecule type" value="Genomic_DNA"/>
</dbReference>
<gene>
    <name evidence="3" type="ORF">BD809_10239</name>
</gene>
<dbReference type="GO" id="GO:0000155">
    <property type="term" value="F:phosphorelay sensor kinase activity"/>
    <property type="evidence" value="ECO:0007669"/>
    <property type="project" value="InterPro"/>
</dbReference>
<feature type="transmembrane region" description="Helical" evidence="1">
    <location>
        <begin position="117"/>
        <end position="135"/>
    </location>
</feature>
<evidence type="ECO:0000256" key="1">
    <source>
        <dbReference type="SAM" id="Phobius"/>
    </source>
</evidence>
<evidence type="ECO:0000259" key="2">
    <source>
        <dbReference type="Pfam" id="PF06580"/>
    </source>
</evidence>